<evidence type="ECO:0008006" key="2">
    <source>
        <dbReference type="Google" id="ProtNLM"/>
    </source>
</evidence>
<sequence>MRLWILRHGQAAARAASDAERPLTTAGEAEVRAMSALLGGQPLDGILASPYLRAQQTAALMRSALNFTQDVGTAPWLTPDDEPGDVLRFLSERTEKNLLLVSHQPLVSQLISLLVEGNRTAHYPMPTAALACIDLDFVAAGLGNLAALSVPADLSR</sequence>
<organism evidence="1">
    <name type="scientific">marine sediment metagenome</name>
    <dbReference type="NCBI Taxonomy" id="412755"/>
    <lineage>
        <taxon>unclassified sequences</taxon>
        <taxon>metagenomes</taxon>
        <taxon>ecological metagenomes</taxon>
    </lineage>
</organism>
<proteinExistence type="predicted"/>
<dbReference type="InterPro" id="IPR029033">
    <property type="entry name" value="His_PPase_superfam"/>
</dbReference>
<comment type="caution">
    <text evidence="1">The sequence shown here is derived from an EMBL/GenBank/DDBJ whole genome shotgun (WGS) entry which is preliminary data.</text>
</comment>
<dbReference type="InterPro" id="IPR013078">
    <property type="entry name" value="His_Pase_superF_clade-1"/>
</dbReference>
<dbReference type="Pfam" id="PF00300">
    <property type="entry name" value="His_Phos_1"/>
    <property type="match status" value="1"/>
</dbReference>
<dbReference type="NCBIfam" id="TIGR00249">
    <property type="entry name" value="sixA"/>
    <property type="match status" value="1"/>
</dbReference>
<dbReference type="Gene3D" id="3.40.50.1240">
    <property type="entry name" value="Phosphoglycerate mutase-like"/>
    <property type="match status" value="1"/>
</dbReference>
<name>A0A0F9XXP2_9ZZZZ</name>
<dbReference type="SUPFAM" id="SSF53254">
    <property type="entry name" value="Phosphoglycerate mutase-like"/>
    <property type="match status" value="1"/>
</dbReference>
<accession>A0A0F9XXP2</accession>
<dbReference type="GO" id="GO:0005737">
    <property type="term" value="C:cytoplasm"/>
    <property type="evidence" value="ECO:0007669"/>
    <property type="project" value="InterPro"/>
</dbReference>
<protein>
    <recommendedName>
        <fullName evidence="2">Phosphohistidine phosphatase SixA</fullName>
    </recommendedName>
</protein>
<dbReference type="InterPro" id="IPR004449">
    <property type="entry name" value="SixA"/>
</dbReference>
<dbReference type="AlphaFoldDB" id="A0A0F9XXP2"/>
<reference evidence="1" key="1">
    <citation type="journal article" date="2015" name="Nature">
        <title>Complex archaea that bridge the gap between prokaryotes and eukaryotes.</title>
        <authorList>
            <person name="Spang A."/>
            <person name="Saw J.H."/>
            <person name="Jorgensen S.L."/>
            <person name="Zaremba-Niedzwiedzka K."/>
            <person name="Martijn J."/>
            <person name="Lind A.E."/>
            <person name="van Eijk R."/>
            <person name="Schleper C."/>
            <person name="Guy L."/>
            <person name="Ettema T.J."/>
        </authorList>
    </citation>
    <scope>NUCLEOTIDE SEQUENCE</scope>
</reference>
<gene>
    <name evidence="1" type="ORF">LCGC14_0090970</name>
</gene>
<dbReference type="GO" id="GO:0101006">
    <property type="term" value="F:protein histidine phosphatase activity"/>
    <property type="evidence" value="ECO:0007669"/>
    <property type="project" value="InterPro"/>
</dbReference>
<evidence type="ECO:0000313" key="1">
    <source>
        <dbReference type="EMBL" id="KKO04197.1"/>
    </source>
</evidence>
<dbReference type="CDD" id="cd07067">
    <property type="entry name" value="HP_PGM_like"/>
    <property type="match status" value="1"/>
</dbReference>
<dbReference type="EMBL" id="LAZR01000024">
    <property type="protein sequence ID" value="KKO04197.1"/>
    <property type="molecule type" value="Genomic_DNA"/>
</dbReference>
<dbReference type="SMART" id="SM00855">
    <property type="entry name" value="PGAM"/>
    <property type="match status" value="1"/>
</dbReference>